<protein>
    <submittedName>
        <fullName evidence="1">Uncharacterized protein</fullName>
    </submittedName>
</protein>
<gene>
    <name evidence="1" type="ORF">BZL29_8175</name>
</gene>
<sequence length="50" mass="5643">MIEIMSLRPSCCGSALGHRSIGRWEPDRLRRFGPEVASLVRLPPRPDLRG</sequence>
<dbReference type="Proteomes" id="UP000188532">
    <property type="component" value="Unassembled WGS sequence"/>
</dbReference>
<reference evidence="1 2" key="1">
    <citation type="submission" date="2017-02" db="EMBL/GenBank/DDBJ databases">
        <title>Complete genome sequences of Mycobacterium kansasii strains isolated from rhesus macaques.</title>
        <authorList>
            <person name="Panda A."/>
            <person name="Nagaraj S."/>
            <person name="Zhao X."/>
            <person name="Tettelin H."/>
            <person name="Detolla L.J."/>
        </authorList>
    </citation>
    <scope>NUCLEOTIDE SEQUENCE [LARGE SCALE GENOMIC DNA]</scope>
    <source>
        <strain evidence="1 2">11-3469</strain>
    </source>
</reference>
<proteinExistence type="predicted"/>
<accession>A0A1V3WBI7</accession>
<evidence type="ECO:0000313" key="2">
    <source>
        <dbReference type="Proteomes" id="UP000188532"/>
    </source>
</evidence>
<organism evidence="1 2">
    <name type="scientific">Mycobacterium kansasii</name>
    <dbReference type="NCBI Taxonomy" id="1768"/>
    <lineage>
        <taxon>Bacteria</taxon>
        <taxon>Bacillati</taxon>
        <taxon>Actinomycetota</taxon>
        <taxon>Actinomycetes</taxon>
        <taxon>Mycobacteriales</taxon>
        <taxon>Mycobacteriaceae</taxon>
        <taxon>Mycobacterium</taxon>
    </lineage>
</organism>
<dbReference type="EMBL" id="MVBN01000013">
    <property type="protein sequence ID" value="OOK64354.1"/>
    <property type="molecule type" value="Genomic_DNA"/>
</dbReference>
<name>A0A1V3WBI7_MYCKA</name>
<evidence type="ECO:0000313" key="1">
    <source>
        <dbReference type="EMBL" id="OOK64354.1"/>
    </source>
</evidence>
<comment type="caution">
    <text evidence="1">The sequence shown here is derived from an EMBL/GenBank/DDBJ whole genome shotgun (WGS) entry which is preliminary data.</text>
</comment>
<dbReference type="AlphaFoldDB" id="A0A1V3WBI7"/>